<dbReference type="AlphaFoldDB" id="A0A4S2L156"/>
<sequence>YTMHHTQPLRCVVLRSGHLICGIARTYECIFYTYYCKSGVLATGVRVYMWCIPDACCTWLEGETFYEVRRRDGGGARRRMVGSWMEAKVCEAGKLRAVFCFAAF</sequence>
<gene>
    <name evidence="1" type="ORF">DBV15_11420</name>
</gene>
<organism evidence="1 2">
    <name type="scientific">Temnothorax longispinosus</name>
    <dbReference type="NCBI Taxonomy" id="300112"/>
    <lineage>
        <taxon>Eukaryota</taxon>
        <taxon>Metazoa</taxon>
        <taxon>Ecdysozoa</taxon>
        <taxon>Arthropoda</taxon>
        <taxon>Hexapoda</taxon>
        <taxon>Insecta</taxon>
        <taxon>Pterygota</taxon>
        <taxon>Neoptera</taxon>
        <taxon>Endopterygota</taxon>
        <taxon>Hymenoptera</taxon>
        <taxon>Apocrita</taxon>
        <taxon>Aculeata</taxon>
        <taxon>Formicoidea</taxon>
        <taxon>Formicidae</taxon>
        <taxon>Myrmicinae</taxon>
        <taxon>Temnothorax</taxon>
    </lineage>
</organism>
<comment type="caution">
    <text evidence="1">The sequence shown here is derived from an EMBL/GenBank/DDBJ whole genome shotgun (WGS) entry which is preliminary data.</text>
</comment>
<reference evidence="1 2" key="1">
    <citation type="journal article" date="2019" name="Philos. Trans. R. Soc. Lond., B, Biol. Sci.">
        <title>Ant behaviour and brain gene expression of defending hosts depend on the ecological success of the intruding social parasite.</title>
        <authorList>
            <person name="Kaur R."/>
            <person name="Stoldt M."/>
            <person name="Jongepier E."/>
            <person name="Feldmeyer B."/>
            <person name="Menzel F."/>
            <person name="Bornberg-Bauer E."/>
            <person name="Foitzik S."/>
        </authorList>
    </citation>
    <scope>NUCLEOTIDE SEQUENCE [LARGE SCALE GENOMIC DNA]</scope>
    <source>
        <tissue evidence="1">Whole body</tissue>
    </source>
</reference>
<dbReference type="EMBL" id="QBLH01000367">
    <property type="protein sequence ID" value="TGZ56241.1"/>
    <property type="molecule type" value="Genomic_DNA"/>
</dbReference>
<proteinExistence type="predicted"/>
<feature type="non-terminal residue" evidence="1">
    <location>
        <position position="1"/>
    </location>
</feature>
<accession>A0A4S2L156</accession>
<evidence type="ECO:0000313" key="1">
    <source>
        <dbReference type="EMBL" id="TGZ56241.1"/>
    </source>
</evidence>
<evidence type="ECO:0000313" key="2">
    <source>
        <dbReference type="Proteomes" id="UP000310200"/>
    </source>
</evidence>
<keyword evidence="2" id="KW-1185">Reference proteome</keyword>
<protein>
    <submittedName>
        <fullName evidence="1">Uncharacterized protein</fullName>
    </submittedName>
</protein>
<dbReference type="Proteomes" id="UP000310200">
    <property type="component" value="Unassembled WGS sequence"/>
</dbReference>
<name>A0A4S2L156_9HYME</name>